<keyword evidence="2" id="KW-1185">Reference proteome</keyword>
<protein>
    <submittedName>
        <fullName evidence="1">Uncharacterized protein</fullName>
    </submittedName>
</protein>
<dbReference type="EMBL" id="JACHJS010000001">
    <property type="protein sequence ID" value="MBB4963841.1"/>
    <property type="molecule type" value="Genomic_DNA"/>
</dbReference>
<gene>
    <name evidence="1" type="ORF">F4559_001200</name>
</gene>
<reference evidence="1 2" key="1">
    <citation type="submission" date="2020-08" db="EMBL/GenBank/DDBJ databases">
        <title>Sequencing the genomes of 1000 actinobacteria strains.</title>
        <authorList>
            <person name="Klenk H.-P."/>
        </authorList>
    </citation>
    <scope>NUCLEOTIDE SEQUENCE [LARGE SCALE GENOMIC DNA]</scope>
    <source>
        <strain evidence="1 2">DSM 45084</strain>
    </source>
</reference>
<evidence type="ECO:0000313" key="1">
    <source>
        <dbReference type="EMBL" id="MBB4963841.1"/>
    </source>
</evidence>
<dbReference type="Proteomes" id="UP000542674">
    <property type="component" value="Unassembled WGS sequence"/>
</dbReference>
<accession>A0A7W7WU60</accession>
<dbReference type="AlphaFoldDB" id="A0A7W7WU60"/>
<proteinExistence type="predicted"/>
<evidence type="ECO:0000313" key="2">
    <source>
        <dbReference type="Proteomes" id="UP000542674"/>
    </source>
</evidence>
<sequence length="168" mass="16279">MPLQTNLGAAITALLTGTTDLGPASTPQNLSYARTWTSGTAAGQADLVWGDTNTLAASATTDVDLAGSLTGPLGGTITFARVKAILLTADAGNANNVVLGAAASNAFVGPFGASTHTVAVQPGGSVLLVAPGATAWPVTASTADLLRVANSGAGTAVTYSLLIVGASA</sequence>
<name>A0A7W7WU60_9PSEU</name>
<comment type="caution">
    <text evidence="1">The sequence shown here is derived from an EMBL/GenBank/DDBJ whole genome shotgun (WGS) entry which is preliminary data.</text>
</comment>
<organism evidence="1 2">
    <name type="scientific">Saccharothrix violaceirubra</name>
    <dbReference type="NCBI Taxonomy" id="413306"/>
    <lineage>
        <taxon>Bacteria</taxon>
        <taxon>Bacillati</taxon>
        <taxon>Actinomycetota</taxon>
        <taxon>Actinomycetes</taxon>
        <taxon>Pseudonocardiales</taxon>
        <taxon>Pseudonocardiaceae</taxon>
        <taxon>Saccharothrix</taxon>
    </lineage>
</organism>
<dbReference type="RefSeq" id="WP_184666585.1">
    <property type="nucleotide sequence ID" value="NZ_BAABAI010000034.1"/>
</dbReference>